<dbReference type="InterPro" id="IPR011765">
    <property type="entry name" value="Pept_M16_N"/>
</dbReference>
<gene>
    <name evidence="11" type="ORF">VIBR0546_05912</name>
</gene>
<dbReference type="GO" id="GO:0004222">
    <property type="term" value="F:metalloendopeptidase activity"/>
    <property type="evidence" value="ECO:0007669"/>
    <property type="project" value="InterPro"/>
</dbReference>
<dbReference type="GO" id="GO:0006508">
    <property type="term" value="P:proteolysis"/>
    <property type="evidence" value="ECO:0007669"/>
    <property type="project" value="UniProtKB-KW"/>
</dbReference>
<evidence type="ECO:0000259" key="9">
    <source>
        <dbReference type="Pfam" id="PF00675"/>
    </source>
</evidence>
<evidence type="ECO:0000256" key="2">
    <source>
        <dbReference type="ARBA" id="ARBA00007261"/>
    </source>
</evidence>
<dbReference type="GO" id="GO:0046872">
    <property type="term" value="F:metal ion binding"/>
    <property type="evidence" value="ECO:0007669"/>
    <property type="project" value="UniProtKB-KW"/>
</dbReference>
<protein>
    <submittedName>
        <fullName evidence="11">Zinc protease</fullName>
    </submittedName>
</protein>
<dbReference type="Pfam" id="PF05193">
    <property type="entry name" value="Peptidase_M16_C"/>
    <property type="match status" value="2"/>
</dbReference>
<evidence type="ECO:0000256" key="3">
    <source>
        <dbReference type="ARBA" id="ARBA00022670"/>
    </source>
</evidence>
<dbReference type="EMBL" id="AEVS01000101">
    <property type="protein sequence ID" value="EGA64002.1"/>
    <property type="molecule type" value="Genomic_DNA"/>
</dbReference>
<feature type="domain" description="Peptidase M16 C-terminal" evidence="10">
    <location>
        <begin position="199"/>
        <end position="374"/>
    </location>
</feature>
<dbReference type="Proteomes" id="UP000004371">
    <property type="component" value="Unassembled WGS sequence"/>
</dbReference>
<evidence type="ECO:0000313" key="12">
    <source>
        <dbReference type="Proteomes" id="UP000004371"/>
    </source>
</evidence>
<comment type="similarity">
    <text evidence="2 8">Belongs to the peptidase M16 family.</text>
</comment>
<keyword evidence="6" id="KW-0862">Zinc</keyword>
<evidence type="ECO:0000256" key="7">
    <source>
        <dbReference type="ARBA" id="ARBA00023049"/>
    </source>
</evidence>
<reference evidence="11 12" key="1">
    <citation type="journal article" date="2012" name="Int. J. Syst. Evol. Microbiol.">
        <title>Vibrio caribbeanicus sp. nov., isolated from the marine sponge Scleritoderma cyanea.</title>
        <authorList>
            <person name="Hoffmann M."/>
            <person name="Monday S.R."/>
            <person name="Allard M.W."/>
            <person name="Strain E.A."/>
            <person name="Whittaker P."/>
            <person name="Naum M."/>
            <person name="McCarthy P.J."/>
            <person name="Lopez J.V."/>
            <person name="Fischer M."/>
            <person name="Brown E.W."/>
        </authorList>
    </citation>
    <scope>NUCLEOTIDE SEQUENCE [LARGE SCALE GENOMIC DNA]</scope>
    <source>
        <strain evidence="11 12">LMG 20546</strain>
    </source>
</reference>
<keyword evidence="7" id="KW-0482">Metalloprotease</keyword>
<evidence type="ECO:0000256" key="8">
    <source>
        <dbReference type="RuleBase" id="RU004447"/>
    </source>
</evidence>
<dbReference type="eggNOG" id="COG0612">
    <property type="taxonomic scope" value="Bacteria"/>
</dbReference>
<evidence type="ECO:0000256" key="6">
    <source>
        <dbReference type="ARBA" id="ARBA00022833"/>
    </source>
</evidence>
<keyword evidence="12" id="KW-1185">Reference proteome</keyword>
<dbReference type="PANTHER" id="PTHR43690">
    <property type="entry name" value="NARDILYSIN"/>
    <property type="match status" value="1"/>
</dbReference>
<dbReference type="Pfam" id="PF00675">
    <property type="entry name" value="Peptidase_M16"/>
    <property type="match status" value="1"/>
</dbReference>
<feature type="domain" description="Peptidase M16 C-terminal" evidence="10">
    <location>
        <begin position="670"/>
        <end position="847"/>
    </location>
</feature>
<comment type="cofactor">
    <cofactor evidence="1">
        <name>Zn(2+)</name>
        <dbReference type="ChEBI" id="CHEBI:29105"/>
    </cofactor>
</comment>
<evidence type="ECO:0000256" key="1">
    <source>
        <dbReference type="ARBA" id="ARBA00001947"/>
    </source>
</evidence>
<dbReference type="PROSITE" id="PS00143">
    <property type="entry name" value="INSULINASE"/>
    <property type="match status" value="1"/>
</dbReference>
<name>E8LZ16_9VIBR</name>
<keyword evidence="4" id="KW-0479">Metal-binding</keyword>
<dbReference type="InterPro" id="IPR050626">
    <property type="entry name" value="Peptidase_M16"/>
</dbReference>
<dbReference type="InterPro" id="IPR007863">
    <property type="entry name" value="Peptidase_M16_C"/>
</dbReference>
<dbReference type="PANTHER" id="PTHR43690:SF17">
    <property type="entry name" value="PROTEIN YHJJ"/>
    <property type="match status" value="1"/>
</dbReference>
<dbReference type="InterPro" id="IPR011249">
    <property type="entry name" value="Metalloenz_LuxS/M16"/>
</dbReference>
<sequence length="916" mass="102861">MRIICYVLALLLVGCSQPKVEVPIQQDPQWTSGALENGVRYHFYPLDDESVSIRMYVHVGSAQETEQQKGYAHFLEHMAFNGSEHFSSSDIVEFFEKTGLTFGADMNAYTSPYETVYELDLPNSVEVETGVQWMRDIADGLTLAADEVEKEKGVIQGEIRRTSPEHKSLEGKYYDFLTKGTPLENLDPVGNQQSVDGATSESIRAFYQTWYQPQSTEIIVTGDIDLEQATALVKKYFSDWQQTPDAKQQVKQDVELSLRDFTAEVGEFDAPSMSLFVERGPANIHNRSQLHEQWLDEVVTQLIWNRLDAKFNEHATPLQDLYSSTYYLNERRYALISVSFSAQDREQAQRLFSQTLASLRDYGVTAQEIERVMASFNQAATNVDYNWQQLSAVDFANQMVNVISLGETTQSKKDYQQSLIEFIELATDEKLNEALNQLLSEEFSIVLGADNAAEIPVLESQLPQLRKQVKQAGVKPLAMAASISELAQPQASGTITAKKQTDTGFTVWNLSNGVEVWFEQDTTAGDYVNFIYASKGGTAALEANLYPASEIAVAAISRSGVGEFNGTQFDAYLERNTIEVYPFVGFSHHGVEIAAPKAKLADAFNVMFNVATNAKVDKRQVETVAREKVEELQSYLETPIGQWNKSINDNTYLADSRHKMITAPQLAMVTETQVQQVYDQLFDYDRGNKLVVIGDITAEELEPLISHYIASIPLNTAPQASYVAGYQSQPKPRIDLAVNNEQNSFYLLRSINSEADVSSVRNAFIDDMIQRLLSKKLNSYVREELSLDYAPDAYSASQDREPSTDWFIEAQVAPKDISKIEQAVDQVVVEMTQGVTQNELDLVAKQLAVALEPIDDDSVQRVWFYTRYLIHGYGVEALTDVEAMTRSITKQEIDDRIEQIFGQGSVKSKYSLTPKP</sequence>
<dbReference type="OrthoDB" id="9811314at2"/>
<dbReference type="InterPro" id="IPR001431">
    <property type="entry name" value="Pept_M16_Zn_BS"/>
</dbReference>
<evidence type="ECO:0000256" key="5">
    <source>
        <dbReference type="ARBA" id="ARBA00022801"/>
    </source>
</evidence>
<dbReference type="RefSeq" id="WP_006881085.1">
    <property type="nucleotide sequence ID" value="NZ_AEVS01000101.1"/>
</dbReference>
<evidence type="ECO:0000313" key="11">
    <source>
        <dbReference type="EMBL" id="EGA64002.1"/>
    </source>
</evidence>
<dbReference type="STRING" id="945543.VIBR0546_05912"/>
<comment type="caution">
    <text evidence="11">The sequence shown here is derived from an EMBL/GenBank/DDBJ whole genome shotgun (WGS) entry which is preliminary data.</text>
</comment>
<organism evidence="11 12">
    <name type="scientific">Vibrio brasiliensis LMG 20546</name>
    <dbReference type="NCBI Taxonomy" id="945543"/>
    <lineage>
        <taxon>Bacteria</taxon>
        <taxon>Pseudomonadati</taxon>
        <taxon>Pseudomonadota</taxon>
        <taxon>Gammaproteobacteria</taxon>
        <taxon>Vibrionales</taxon>
        <taxon>Vibrionaceae</taxon>
        <taxon>Vibrio</taxon>
        <taxon>Vibrio oreintalis group</taxon>
    </lineage>
</organism>
<proteinExistence type="inferred from homology"/>
<keyword evidence="5" id="KW-0378">Hydrolase</keyword>
<dbReference type="SUPFAM" id="SSF63411">
    <property type="entry name" value="LuxS/MPP-like metallohydrolase"/>
    <property type="match status" value="4"/>
</dbReference>
<dbReference type="Gene3D" id="3.30.830.10">
    <property type="entry name" value="Metalloenzyme, LuxS/M16 peptidase-like"/>
    <property type="match status" value="4"/>
</dbReference>
<evidence type="ECO:0000256" key="4">
    <source>
        <dbReference type="ARBA" id="ARBA00022723"/>
    </source>
</evidence>
<accession>E8LZ16</accession>
<evidence type="ECO:0000259" key="10">
    <source>
        <dbReference type="Pfam" id="PF05193"/>
    </source>
</evidence>
<keyword evidence="3 11" id="KW-0645">Protease</keyword>
<dbReference type="PROSITE" id="PS51257">
    <property type="entry name" value="PROKAR_LIPOPROTEIN"/>
    <property type="match status" value="1"/>
</dbReference>
<dbReference type="AlphaFoldDB" id="E8LZ16"/>
<feature type="domain" description="Peptidase M16 N-terminal" evidence="9">
    <location>
        <begin position="48"/>
        <end position="173"/>
    </location>
</feature>